<dbReference type="Pfam" id="PF13560">
    <property type="entry name" value="HTH_31"/>
    <property type="match status" value="1"/>
</dbReference>
<evidence type="ECO:0000313" key="3">
    <source>
        <dbReference type="Proteomes" id="UP000466794"/>
    </source>
</evidence>
<dbReference type="InterPro" id="IPR010982">
    <property type="entry name" value="Lambda_DNA-bd_dom_sf"/>
</dbReference>
<protein>
    <submittedName>
        <fullName evidence="2">Helix-turn-helix domain-containing protein</fullName>
    </submittedName>
</protein>
<organism evidence="2 3">
    <name type="scientific">Nocardia terrae</name>
    <dbReference type="NCBI Taxonomy" id="2675851"/>
    <lineage>
        <taxon>Bacteria</taxon>
        <taxon>Bacillati</taxon>
        <taxon>Actinomycetota</taxon>
        <taxon>Actinomycetes</taxon>
        <taxon>Mycobacteriales</taxon>
        <taxon>Nocardiaceae</taxon>
        <taxon>Nocardia</taxon>
    </lineage>
</organism>
<dbReference type="SMART" id="SM00530">
    <property type="entry name" value="HTH_XRE"/>
    <property type="match status" value="1"/>
</dbReference>
<feature type="domain" description="HTH cro/C1-type" evidence="1">
    <location>
        <begin position="17"/>
        <end position="71"/>
    </location>
</feature>
<dbReference type="SUPFAM" id="SSF47413">
    <property type="entry name" value="lambda repressor-like DNA-binding domains"/>
    <property type="match status" value="1"/>
</dbReference>
<dbReference type="CDD" id="cd00093">
    <property type="entry name" value="HTH_XRE"/>
    <property type="match status" value="1"/>
</dbReference>
<dbReference type="InterPro" id="IPR001387">
    <property type="entry name" value="Cro/C1-type_HTH"/>
</dbReference>
<dbReference type="Pfam" id="PF19054">
    <property type="entry name" value="DUF5753"/>
    <property type="match status" value="1"/>
</dbReference>
<dbReference type="EMBL" id="WRPP01000001">
    <property type="protein sequence ID" value="MVU77148.1"/>
    <property type="molecule type" value="Genomic_DNA"/>
</dbReference>
<accession>A0A7K1UTG0</accession>
<dbReference type="RefSeq" id="WP_157386534.1">
    <property type="nucleotide sequence ID" value="NZ_WRPP01000001.1"/>
</dbReference>
<sequence>MPPVSPAVASWELSLRLRQRREQLGIDVQTIVKEAGLSRGYWVLIEGDRRIPAEDKLKTLIEVLEFEADEAAELFLLRAAAKERGWWGRYSALFGPELLRYYGMEHGAQRIRTYESVLIPGLLQCEEYVRALMTAGVATVLPVEVEQRVEVRMRRQLRLVEEDPLQLSAIIGEAALVQQIGGPQILHRQLQHLVDVIERHPDTIDMRIIPFTATERVIFSGATFHLIDFANPRLPTLAWHETTVTGEILEDRDTETRVRDLGVIYDRAVSKVLSREASLDRVKAIMRGIESVI</sequence>
<evidence type="ECO:0000313" key="2">
    <source>
        <dbReference type="EMBL" id="MVU77148.1"/>
    </source>
</evidence>
<dbReference type="GO" id="GO:0003677">
    <property type="term" value="F:DNA binding"/>
    <property type="evidence" value="ECO:0007669"/>
    <property type="project" value="InterPro"/>
</dbReference>
<gene>
    <name evidence="2" type="ORF">GPX89_07785</name>
</gene>
<name>A0A7K1UTG0_9NOCA</name>
<dbReference type="Proteomes" id="UP000466794">
    <property type="component" value="Unassembled WGS sequence"/>
</dbReference>
<reference evidence="2 3" key="1">
    <citation type="submission" date="2019-12" db="EMBL/GenBank/DDBJ databases">
        <title>Nocardia sp. nov. ET3-3 isolated from soil.</title>
        <authorList>
            <person name="Kanchanasin P."/>
            <person name="Tanasupawat S."/>
            <person name="Yuki M."/>
            <person name="Kudo T."/>
        </authorList>
    </citation>
    <scope>NUCLEOTIDE SEQUENCE [LARGE SCALE GENOMIC DNA]</scope>
    <source>
        <strain evidence="2 3">ET3-3</strain>
    </source>
</reference>
<dbReference type="PROSITE" id="PS50943">
    <property type="entry name" value="HTH_CROC1"/>
    <property type="match status" value="1"/>
</dbReference>
<dbReference type="AlphaFoldDB" id="A0A7K1UTG0"/>
<dbReference type="Gene3D" id="1.10.260.40">
    <property type="entry name" value="lambda repressor-like DNA-binding domains"/>
    <property type="match status" value="1"/>
</dbReference>
<keyword evidence="3" id="KW-1185">Reference proteome</keyword>
<proteinExistence type="predicted"/>
<evidence type="ECO:0000259" key="1">
    <source>
        <dbReference type="PROSITE" id="PS50943"/>
    </source>
</evidence>
<comment type="caution">
    <text evidence="2">The sequence shown here is derived from an EMBL/GenBank/DDBJ whole genome shotgun (WGS) entry which is preliminary data.</text>
</comment>
<dbReference type="InterPro" id="IPR043917">
    <property type="entry name" value="DUF5753"/>
</dbReference>